<evidence type="ECO:0000313" key="1">
    <source>
        <dbReference type="EMBL" id="KAI8025977.1"/>
    </source>
</evidence>
<protein>
    <submittedName>
        <fullName evidence="1">Oxysterol-binding protein-related protein 3A</fullName>
    </submittedName>
</protein>
<organism evidence="1 2">
    <name type="scientific">Camellia lanceoleosa</name>
    <dbReference type="NCBI Taxonomy" id="1840588"/>
    <lineage>
        <taxon>Eukaryota</taxon>
        <taxon>Viridiplantae</taxon>
        <taxon>Streptophyta</taxon>
        <taxon>Embryophyta</taxon>
        <taxon>Tracheophyta</taxon>
        <taxon>Spermatophyta</taxon>
        <taxon>Magnoliopsida</taxon>
        <taxon>eudicotyledons</taxon>
        <taxon>Gunneridae</taxon>
        <taxon>Pentapetalae</taxon>
        <taxon>asterids</taxon>
        <taxon>Ericales</taxon>
        <taxon>Theaceae</taxon>
        <taxon>Camellia</taxon>
    </lineage>
</organism>
<evidence type="ECO:0000313" key="2">
    <source>
        <dbReference type="Proteomes" id="UP001060215"/>
    </source>
</evidence>
<reference evidence="1 2" key="1">
    <citation type="journal article" date="2022" name="Plant J.">
        <title>Chromosome-level genome of Camellia lanceoleosa provides a valuable resource for understanding genome evolution and self-incompatibility.</title>
        <authorList>
            <person name="Gong W."/>
            <person name="Xiao S."/>
            <person name="Wang L."/>
            <person name="Liao Z."/>
            <person name="Chang Y."/>
            <person name="Mo W."/>
            <person name="Hu G."/>
            <person name="Li W."/>
            <person name="Zhao G."/>
            <person name="Zhu H."/>
            <person name="Hu X."/>
            <person name="Ji K."/>
            <person name="Xiang X."/>
            <person name="Song Q."/>
            <person name="Yuan D."/>
            <person name="Jin S."/>
            <person name="Zhang L."/>
        </authorList>
    </citation>
    <scope>NUCLEOTIDE SEQUENCE [LARGE SCALE GENOMIC DNA]</scope>
    <source>
        <strain evidence="1">SQ_2022a</strain>
    </source>
</reference>
<name>A0ACC0IM51_9ERIC</name>
<dbReference type="Proteomes" id="UP001060215">
    <property type="component" value="Chromosome 3"/>
</dbReference>
<sequence length="101" mass="11603">MVMTNFTTGYKVVLYFQPCSWFGAGRYEVDGYVYNAAEEPKLLMNGKWNQSMSYQPCDMEGEPLPHVIKRADRHVIITWQCNNIIVNACDDGTAILHFYVS</sequence>
<gene>
    <name evidence="1" type="ORF">LOK49_LG02G02564</name>
</gene>
<keyword evidence="2" id="KW-1185">Reference proteome</keyword>
<accession>A0ACC0IM51</accession>
<dbReference type="EMBL" id="CM045760">
    <property type="protein sequence ID" value="KAI8025977.1"/>
    <property type="molecule type" value="Genomic_DNA"/>
</dbReference>
<comment type="caution">
    <text evidence="1">The sequence shown here is derived from an EMBL/GenBank/DDBJ whole genome shotgun (WGS) entry which is preliminary data.</text>
</comment>
<proteinExistence type="predicted"/>